<sequence length="101" mass="11687">MQLDFACARAQRYILLTRRSPCDRASGQLFCRVVFPIEFCLVEFSRRHSQQTRRSDVVTSITMWMTSVHRLQLCVSLNDELLSLAQLRTHRVGTRLGSNAE</sequence>
<reference evidence="1 2" key="1">
    <citation type="journal article" date="2014" name="Genome Announc.">
        <title>Draft Genome Sequence of the Haloacid-Degrading Burkholderia caribensis Strain MBA4.</title>
        <authorList>
            <person name="Pan Y."/>
            <person name="Kong K.F."/>
            <person name="Tsang J.S."/>
        </authorList>
    </citation>
    <scope>NUCLEOTIDE SEQUENCE [LARGE SCALE GENOMIC DNA]</scope>
    <source>
        <strain evidence="1 2">MBA4</strain>
    </source>
</reference>
<organism evidence="1 2">
    <name type="scientific">Paraburkholderia caribensis MBA4</name>
    <dbReference type="NCBI Taxonomy" id="1323664"/>
    <lineage>
        <taxon>Bacteria</taxon>
        <taxon>Pseudomonadati</taxon>
        <taxon>Pseudomonadota</taxon>
        <taxon>Betaproteobacteria</taxon>
        <taxon>Burkholderiales</taxon>
        <taxon>Burkholderiaceae</taxon>
        <taxon>Paraburkholderia</taxon>
    </lineage>
</organism>
<name>A0A0P0RJJ4_9BURK</name>
<gene>
    <name evidence="1" type="ORF">K788_0000042</name>
</gene>
<dbReference type="EMBL" id="CP012747">
    <property type="protein sequence ID" value="ALL68959.1"/>
    <property type="molecule type" value="Genomic_DNA"/>
</dbReference>
<protein>
    <submittedName>
        <fullName evidence="1">Uncharacterized protein</fullName>
    </submittedName>
</protein>
<evidence type="ECO:0000313" key="1">
    <source>
        <dbReference type="EMBL" id="ALL68959.1"/>
    </source>
</evidence>
<dbReference type="Proteomes" id="UP000019146">
    <property type="component" value="Chromosome 2"/>
</dbReference>
<dbReference type="AlphaFoldDB" id="A0A0P0RJJ4"/>
<evidence type="ECO:0000313" key="2">
    <source>
        <dbReference type="Proteomes" id="UP000019146"/>
    </source>
</evidence>
<accession>A0A0P0RJJ4</accession>
<proteinExistence type="predicted"/>
<dbReference type="KEGG" id="bcai:K788_0000042"/>